<gene>
    <name evidence="3" type="ORF">LKD81_13920</name>
</gene>
<organism evidence="3 4">
    <name type="scientific">Hominifimenecus microfluidus</name>
    <dbReference type="NCBI Taxonomy" id="2885348"/>
    <lineage>
        <taxon>Bacteria</taxon>
        <taxon>Bacillati</taxon>
        <taxon>Bacillota</taxon>
        <taxon>Clostridia</taxon>
        <taxon>Lachnospirales</taxon>
        <taxon>Lachnospiraceae</taxon>
        <taxon>Hominifimenecus</taxon>
    </lineage>
</organism>
<dbReference type="PANTHER" id="PTHR31302">
    <property type="entry name" value="TRANSMEMBRANE PROTEIN WITH METALLOPHOSPHOESTERASE DOMAIN-RELATED"/>
    <property type="match status" value="1"/>
</dbReference>
<dbReference type="InterPro" id="IPR004843">
    <property type="entry name" value="Calcineurin-like_PHP"/>
</dbReference>
<dbReference type="Gene3D" id="3.60.21.10">
    <property type="match status" value="1"/>
</dbReference>
<keyword evidence="4" id="KW-1185">Reference proteome</keyword>
<reference evidence="3" key="1">
    <citation type="submission" date="2021-10" db="EMBL/GenBank/DDBJ databases">
        <title>Anaerobic single-cell dispensing facilitates the cultivation of human gut bacteria.</title>
        <authorList>
            <person name="Afrizal A."/>
        </authorList>
    </citation>
    <scope>NUCLEOTIDE SEQUENCE</scope>
    <source>
        <strain evidence="3">CLA-AA-H215</strain>
    </source>
</reference>
<dbReference type="InterPro" id="IPR025197">
    <property type="entry name" value="DUF4116"/>
</dbReference>
<dbReference type="Pfam" id="PF13475">
    <property type="entry name" value="DUF4116"/>
    <property type="match status" value="1"/>
</dbReference>
<sequence length="910" mass="105762">MGNLEEKLNLREINPMEEFNKLPNVYNLAKIAKSQQTYDMLQKAFDNYDGYGEILKVAAKKLLTYDLCKIACEKRGSNLQYVPKKFLDVVICEIAVKCNPRALAYVPEEWRTYELCLFAVSNDSREEKWLRQREKCALASVPKALVDGSDGQKLCEIAVEKNSLAIEYVPLKYITKSMAYKAVKNSWPGGFYEYTEIVEIYKKHQLELPEPEWHTATVWPIAYIPEEIIDRDLVEYSVKLFPESIAVIPRQYKNSYVTLELCQKVMEHGWRYLKYIPDPFCKNSSIINAALKESPLALGFVPMEKRTKKRCFDAKKRGGDKILLEWFPDRIADAWMNECEERKNKDAINIEPIMLPDIEVNMSGSIVVADTDNMIIHESSDNDSDGIPIYYITDIHLEHHLPAKEYKDFKEIETFIQKKVEELIPSLKFGRQGIILIGGDVACNLPFVSYFYKCLRDNCNMPIISVLGNHELWDGNFWGFRESRLIDTIIGDYKDAIEYYDTYLLENELYLQYKGYKKVRLDEKKILEVCDAELTEICEKSSIIILGGLGFSGLEPKFNASMGLYRNTVTLEEDRKRSDRFRIVYEKVRKCAGDKHVIVLTHTPINNWTYDTPNPKWIYVNGHTHKNGFVCNENGATVYFDNQVGYKKSQLHFNTFFVDNIYDPLKELPDGIHEIFPEQYVDFNRGRGIYMSRFCQQGKLYALKQNNIYMFMLQNGAQIYWLEGGRLHSAEHGIEWYYENISSYYTCVQRAFTPYRNVLQMISNEVKIFGGYGTIHGCIIDIDYRSHIYLNPYDGSIHPYYADDMTNKYVYSSVYELLKRLDLENGTSMLTAFISAEKENLLPTLAEKGNKLAKVSNAVLVTDRTIYEPSRILRSIQYVFDRNVIRQWNDEVLKLESLLNFSINDLQLLV</sequence>
<evidence type="ECO:0000259" key="1">
    <source>
        <dbReference type="Pfam" id="PF00149"/>
    </source>
</evidence>
<comment type="caution">
    <text evidence="3">The sequence shown here is derived from an EMBL/GenBank/DDBJ whole genome shotgun (WGS) entry which is preliminary data.</text>
</comment>
<dbReference type="SUPFAM" id="SSF56300">
    <property type="entry name" value="Metallo-dependent phosphatases"/>
    <property type="match status" value="1"/>
</dbReference>
<feature type="domain" description="Calcineurin-like phosphoesterase" evidence="1">
    <location>
        <begin position="388"/>
        <end position="626"/>
    </location>
</feature>
<dbReference type="Pfam" id="PF00149">
    <property type="entry name" value="Metallophos"/>
    <property type="match status" value="1"/>
</dbReference>
<protein>
    <submittedName>
        <fullName evidence="3">Metallophosphoesterase</fullName>
    </submittedName>
</protein>
<name>A0AAE3ECZ1_9FIRM</name>
<feature type="domain" description="DUF4116" evidence="2">
    <location>
        <begin position="66"/>
        <end position="111"/>
    </location>
</feature>
<dbReference type="InterPro" id="IPR029052">
    <property type="entry name" value="Metallo-depent_PP-like"/>
</dbReference>
<evidence type="ECO:0000259" key="2">
    <source>
        <dbReference type="Pfam" id="PF13475"/>
    </source>
</evidence>
<accession>A0AAE3ECZ1</accession>
<evidence type="ECO:0000313" key="3">
    <source>
        <dbReference type="EMBL" id="MCC2232080.1"/>
    </source>
</evidence>
<dbReference type="Proteomes" id="UP001198182">
    <property type="component" value="Unassembled WGS sequence"/>
</dbReference>
<proteinExistence type="predicted"/>
<dbReference type="InterPro" id="IPR051158">
    <property type="entry name" value="Metallophosphoesterase_sf"/>
</dbReference>
<dbReference type="AlphaFoldDB" id="A0AAE3ECZ1"/>
<evidence type="ECO:0000313" key="4">
    <source>
        <dbReference type="Proteomes" id="UP001198182"/>
    </source>
</evidence>
<dbReference type="GO" id="GO:0016787">
    <property type="term" value="F:hydrolase activity"/>
    <property type="evidence" value="ECO:0007669"/>
    <property type="project" value="InterPro"/>
</dbReference>
<dbReference type="EMBL" id="JAJEQR010000050">
    <property type="protein sequence ID" value="MCC2232080.1"/>
    <property type="molecule type" value="Genomic_DNA"/>
</dbReference>
<dbReference type="PANTHER" id="PTHR31302:SF0">
    <property type="entry name" value="TRANSMEMBRANE PROTEIN WITH METALLOPHOSPHOESTERASE DOMAIN"/>
    <property type="match status" value="1"/>
</dbReference>
<dbReference type="RefSeq" id="WP_308454566.1">
    <property type="nucleotide sequence ID" value="NZ_JAJEQR010000050.1"/>
</dbReference>